<evidence type="ECO:0000259" key="1">
    <source>
        <dbReference type="Pfam" id="PF13191"/>
    </source>
</evidence>
<dbReference type="Pfam" id="PF13191">
    <property type="entry name" value="AAA_16"/>
    <property type="match status" value="1"/>
</dbReference>
<evidence type="ECO:0000313" key="3">
    <source>
        <dbReference type="Proteomes" id="UP000629098"/>
    </source>
</evidence>
<dbReference type="InterPro" id="IPR053159">
    <property type="entry name" value="Hybrid_Histidine_Kinase"/>
</dbReference>
<dbReference type="Proteomes" id="UP000629098">
    <property type="component" value="Unassembled WGS sequence"/>
</dbReference>
<name>A0A8J6XZW3_9CYAN</name>
<evidence type="ECO:0000313" key="2">
    <source>
        <dbReference type="EMBL" id="MBD2778912.1"/>
    </source>
</evidence>
<proteinExistence type="predicted"/>
<dbReference type="Gene3D" id="3.40.50.300">
    <property type="entry name" value="P-loop containing nucleotide triphosphate hydrolases"/>
    <property type="match status" value="1"/>
</dbReference>
<gene>
    <name evidence="2" type="ORF">ICL16_44430</name>
</gene>
<dbReference type="EMBL" id="JACXAE010000134">
    <property type="protein sequence ID" value="MBD2778912.1"/>
    <property type="molecule type" value="Genomic_DNA"/>
</dbReference>
<feature type="domain" description="Orc1-like AAA ATPase" evidence="1">
    <location>
        <begin position="49"/>
        <end position="237"/>
    </location>
</feature>
<keyword evidence="3" id="KW-1185">Reference proteome</keyword>
<dbReference type="AlphaFoldDB" id="A0A8J6XZW3"/>
<dbReference type="InterPro" id="IPR027417">
    <property type="entry name" value="P-loop_NTPase"/>
</dbReference>
<protein>
    <submittedName>
        <fullName evidence="2">AAA family ATPase</fullName>
    </submittedName>
</protein>
<reference evidence="2" key="1">
    <citation type="submission" date="2020-09" db="EMBL/GenBank/DDBJ databases">
        <title>Iningainema tapete sp. nov. (Scytonemataceae, Cyanobacteria) from greenhouses in central Florida (USA) produces two types of nodularin with biosynthetic potential for microcystin-LR and anabaenopeptins.</title>
        <authorList>
            <person name="Berthold D.E."/>
            <person name="Lefler F.W."/>
            <person name="Huang I.-S."/>
            <person name="Abdulla H."/>
            <person name="Zimba P.V."/>
            <person name="Laughinghouse H.D. IV."/>
        </authorList>
    </citation>
    <scope>NUCLEOTIDE SEQUENCE</scope>
    <source>
        <strain evidence="2">BLCCT55</strain>
    </source>
</reference>
<dbReference type="RefSeq" id="WP_190839269.1">
    <property type="nucleotide sequence ID" value="NZ_CAWPPI010000134.1"/>
</dbReference>
<comment type="caution">
    <text evidence="2">The sequence shown here is derived from an EMBL/GenBank/DDBJ whole genome shotgun (WGS) entry which is preliminary data.</text>
</comment>
<dbReference type="InterPro" id="IPR041664">
    <property type="entry name" value="AAA_16"/>
</dbReference>
<dbReference type="SUPFAM" id="SSF52540">
    <property type="entry name" value="P-loop containing nucleoside triphosphate hydrolases"/>
    <property type="match status" value="1"/>
</dbReference>
<organism evidence="2 3">
    <name type="scientific">Iningainema tapete BLCC-T55</name>
    <dbReference type="NCBI Taxonomy" id="2748662"/>
    <lineage>
        <taxon>Bacteria</taxon>
        <taxon>Bacillati</taxon>
        <taxon>Cyanobacteriota</taxon>
        <taxon>Cyanophyceae</taxon>
        <taxon>Nostocales</taxon>
        <taxon>Scytonemataceae</taxon>
        <taxon>Iningainema tapete</taxon>
    </lineage>
</organism>
<dbReference type="PANTHER" id="PTHR43642:SF1">
    <property type="entry name" value="HYBRID SIGNAL TRANSDUCTION HISTIDINE KINASE G"/>
    <property type="match status" value="1"/>
</dbReference>
<accession>A0A8J6XZW3</accession>
<dbReference type="PANTHER" id="PTHR43642">
    <property type="entry name" value="HYBRID SIGNAL TRANSDUCTION HISTIDINE KINASE G"/>
    <property type="match status" value="1"/>
</dbReference>
<sequence>MAKNAEDRYQSAWGLKTDLEFVQTHWQANSKDFIPGERDRTCELLIPQKLYGRVQEVATLIAAFERASQGMCVPVFVSGYSGIGKSMLINEIHKPIVRQRGYFIAGKFDQFKRNIPYASIIQAFQSLMHSLLTENQDSLQEWREKLHAALGNNGQIVVDFIPEVELIIGKQRPVQKLGLTETQNRFNLVFREFVRVFTQKEHPLVIFLDDLQWADVASLKLMQLLICDPDSQYLLLIGAYRDNEVETFDGASLHPLMQTVEEIQQTGIVVDRIVVKPLDLTCVNQLLCDTFAQPETAQIQELASLLFNKTGGNPFFLTQMLKTLQQELLVFDTPLEKGGWQWNIEQIQTVGITDLGVVELMARNICKLPKSTQACLTYAACIGDRFKLDVLASVTQKTVLEIADDLWTALQQGLILPLNKDSDGATKELGCSYNKLHSPKTSLIKCQLIGI</sequence>